<gene>
    <name evidence="1" type="ORF">OL497_07920</name>
</gene>
<name>A0ABT3IIN8_9BACT</name>
<comment type="caution">
    <text evidence="1">The sequence shown here is derived from an EMBL/GenBank/DDBJ whole genome shotgun (WGS) entry which is preliminary data.</text>
</comment>
<accession>A0ABT3IIN8</accession>
<dbReference type="RefSeq" id="WP_264729333.1">
    <property type="nucleotide sequence ID" value="NZ_JAPDNR010000001.1"/>
</dbReference>
<evidence type="ECO:0000313" key="2">
    <source>
        <dbReference type="Proteomes" id="UP001207742"/>
    </source>
</evidence>
<dbReference type="EMBL" id="JAPDNS010000001">
    <property type="protein sequence ID" value="MCW3483814.1"/>
    <property type="molecule type" value="Genomic_DNA"/>
</dbReference>
<evidence type="ECO:0000313" key="1">
    <source>
        <dbReference type="EMBL" id="MCW3483814.1"/>
    </source>
</evidence>
<sequence>MSEIVKGINKALREKLTSFPTAKYWGIVYQIAQKEGSRYLYLPADIDLFGQAQLTTFDDINEMGIYHRIVGTSYTQIKKDGYGDDNSTIQHLYDIDLVIMANRKKVKVQPDALEMAVSSNILSSFKIPGIQYINISPISSNINSRSVFSNEFVGLDYFLKPEHILFSIRYRVELRYQKGCTSLCHCEETL</sequence>
<protein>
    <submittedName>
        <fullName evidence="1">Uncharacterized protein</fullName>
    </submittedName>
</protein>
<proteinExistence type="predicted"/>
<organism evidence="1 2">
    <name type="scientific">Chitinophaga nivalis</name>
    <dbReference type="NCBI Taxonomy" id="2991709"/>
    <lineage>
        <taxon>Bacteria</taxon>
        <taxon>Pseudomonadati</taxon>
        <taxon>Bacteroidota</taxon>
        <taxon>Chitinophagia</taxon>
        <taxon>Chitinophagales</taxon>
        <taxon>Chitinophagaceae</taxon>
        <taxon>Chitinophaga</taxon>
    </lineage>
</organism>
<keyword evidence="2" id="KW-1185">Reference proteome</keyword>
<reference evidence="1 2" key="1">
    <citation type="submission" date="2022-10" db="EMBL/GenBank/DDBJ databases">
        <title>Chitinophaga nivalis PC15 sp. nov., isolated from Pyeongchang county, South Korea.</title>
        <authorList>
            <person name="Trinh H.N."/>
        </authorList>
    </citation>
    <scope>NUCLEOTIDE SEQUENCE [LARGE SCALE GENOMIC DNA]</scope>
    <source>
        <strain evidence="1 2">PC14</strain>
    </source>
</reference>
<dbReference type="Proteomes" id="UP001207742">
    <property type="component" value="Unassembled WGS sequence"/>
</dbReference>